<name>D3FBD9_CONWI</name>
<keyword evidence="1" id="KW-0812">Transmembrane</keyword>
<feature type="transmembrane region" description="Helical" evidence="1">
    <location>
        <begin position="104"/>
        <end position="124"/>
    </location>
</feature>
<dbReference type="PANTHER" id="PTHR20992:SF9">
    <property type="entry name" value="AT15442P-RELATED"/>
    <property type="match status" value="1"/>
</dbReference>
<feature type="transmembrane region" description="Helical" evidence="1">
    <location>
        <begin position="261"/>
        <end position="285"/>
    </location>
</feature>
<keyword evidence="3" id="KW-1185">Reference proteome</keyword>
<dbReference type="RefSeq" id="WP_012932361.1">
    <property type="nucleotide sequence ID" value="NC_013739.1"/>
</dbReference>
<dbReference type="KEGG" id="cwo:Cwoe_0875"/>
<reference evidence="3" key="2">
    <citation type="submission" date="2010-01" db="EMBL/GenBank/DDBJ databases">
        <title>The complete genome of Conexibacter woesei DSM 14684.</title>
        <authorList>
            <consortium name="US DOE Joint Genome Institute (JGI-PGF)"/>
            <person name="Lucas S."/>
            <person name="Copeland A."/>
            <person name="Lapidus A."/>
            <person name="Glavina del Rio T."/>
            <person name="Dalin E."/>
            <person name="Tice H."/>
            <person name="Bruce D."/>
            <person name="Goodwin L."/>
            <person name="Pitluck S."/>
            <person name="Kyrpides N."/>
            <person name="Mavromatis K."/>
            <person name="Ivanova N."/>
            <person name="Mikhailova N."/>
            <person name="Chertkov O."/>
            <person name="Brettin T."/>
            <person name="Detter J.C."/>
            <person name="Han C."/>
            <person name="Larimer F."/>
            <person name="Land M."/>
            <person name="Hauser L."/>
            <person name="Markowitz V."/>
            <person name="Cheng J.-F."/>
            <person name="Hugenholtz P."/>
            <person name="Woyke T."/>
            <person name="Wu D."/>
            <person name="Pukall R."/>
            <person name="Steenblock K."/>
            <person name="Schneider S."/>
            <person name="Klenk H.-P."/>
            <person name="Eisen J.A."/>
        </authorList>
    </citation>
    <scope>NUCLEOTIDE SEQUENCE [LARGE SCALE GENOMIC DNA]</scope>
    <source>
        <strain evidence="3">DSM 14684 / CIP 108061 / JCM 11494 / NBRC 100937 / ID131577</strain>
    </source>
</reference>
<dbReference type="OrthoDB" id="5195166at2"/>
<sequence length="301" mass="30407">MLHLRVFGATSAIQEAAAQLGALAGVAHVTCSDAGTGSGSALLTADLRPDAADSVLGALDRLGVRHEDVWLLRLDGVQPGRQRRDAGTVVWADLLGQAGEHARVVARFLALMMVAGVIAAYGVIYDNGILIVGAMAVSPDFFPVAAACIGFVARRRRLVLRALRTLATGLLCTGLVACVLTAALDLLGLLPSDFTIDSGALSGLTTVNTSTVGVALVAGIAGMLSIETRASAAVGVAISVTTIPASAYLGVAAGVGEANKALGALAVLAINVAMLLVGGTLTLLVQAATARRAQRREQAPG</sequence>
<dbReference type="eggNOG" id="COG1808">
    <property type="taxonomic scope" value="Bacteria"/>
</dbReference>
<gene>
    <name evidence="2" type="ordered locus">Cwoe_0875</name>
</gene>
<feature type="transmembrane region" description="Helical" evidence="1">
    <location>
        <begin position="130"/>
        <end position="153"/>
    </location>
</feature>
<feature type="transmembrane region" description="Helical" evidence="1">
    <location>
        <begin position="165"/>
        <end position="187"/>
    </location>
</feature>
<dbReference type="Proteomes" id="UP000008229">
    <property type="component" value="Chromosome"/>
</dbReference>
<dbReference type="Pfam" id="PF04087">
    <property type="entry name" value="DUF389"/>
    <property type="match status" value="1"/>
</dbReference>
<reference evidence="2 3" key="1">
    <citation type="journal article" date="2010" name="Stand. Genomic Sci.">
        <title>Complete genome sequence of Conexibacter woesei type strain (ID131577).</title>
        <authorList>
            <person name="Pukall R."/>
            <person name="Lapidus A."/>
            <person name="Glavina Del Rio T."/>
            <person name="Copeland A."/>
            <person name="Tice H."/>
            <person name="Cheng J.-F."/>
            <person name="Lucas S."/>
            <person name="Chen F."/>
            <person name="Nolan M."/>
            <person name="Bruce D."/>
            <person name="Goodwin L."/>
            <person name="Pitluck S."/>
            <person name="Mavromatis K."/>
            <person name="Ivanova N."/>
            <person name="Ovchinnikova G."/>
            <person name="Pati A."/>
            <person name="Chen A."/>
            <person name="Palaniappan K."/>
            <person name="Land M."/>
            <person name="Hauser L."/>
            <person name="Chang Y.-J."/>
            <person name="Jeffries C.D."/>
            <person name="Chain P."/>
            <person name="Meincke L."/>
            <person name="Sims D."/>
            <person name="Brettin T."/>
            <person name="Detter J.C."/>
            <person name="Rohde M."/>
            <person name="Goeker M."/>
            <person name="Bristow J."/>
            <person name="Eisen J.A."/>
            <person name="Markowitz V."/>
            <person name="Kyrpides N.C."/>
            <person name="Klenk H.-P."/>
            <person name="Hugenholtz P."/>
        </authorList>
    </citation>
    <scope>NUCLEOTIDE SEQUENCE [LARGE SCALE GENOMIC DNA]</scope>
    <source>
        <strain evidence="3">DSM 14684 / CIP 108061 / JCM 11494 / NBRC 100937 / ID131577</strain>
    </source>
</reference>
<evidence type="ECO:0000313" key="2">
    <source>
        <dbReference type="EMBL" id="ADB49308.1"/>
    </source>
</evidence>
<dbReference type="HOGENOM" id="CLU_075569_0_0_11"/>
<accession>D3FBD9</accession>
<keyword evidence="1" id="KW-1133">Transmembrane helix</keyword>
<dbReference type="EMBL" id="CP001854">
    <property type="protein sequence ID" value="ADB49308.1"/>
    <property type="molecule type" value="Genomic_DNA"/>
</dbReference>
<feature type="transmembrane region" description="Helical" evidence="1">
    <location>
        <begin position="207"/>
        <end position="226"/>
    </location>
</feature>
<organism evidence="2 3">
    <name type="scientific">Conexibacter woesei (strain DSM 14684 / CCUG 47730 / CIP 108061 / JCM 11494 / NBRC 100937 / ID131577)</name>
    <dbReference type="NCBI Taxonomy" id="469383"/>
    <lineage>
        <taxon>Bacteria</taxon>
        <taxon>Bacillati</taxon>
        <taxon>Actinomycetota</taxon>
        <taxon>Thermoleophilia</taxon>
        <taxon>Solirubrobacterales</taxon>
        <taxon>Conexibacteraceae</taxon>
        <taxon>Conexibacter</taxon>
    </lineage>
</organism>
<dbReference type="PANTHER" id="PTHR20992">
    <property type="entry name" value="AT15442P-RELATED"/>
    <property type="match status" value="1"/>
</dbReference>
<dbReference type="AlphaFoldDB" id="D3FBD9"/>
<keyword evidence="1" id="KW-0472">Membrane</keyword>
<evidence type="ECO:0000256" key="1">
    <source>
        <dbReference type="SAM" id="Phobius"/>
    </source>
</evidence>
<dbReference type="InterPro" id="IPR005240">
    <property type="entry name" value="DUF389"/>
</dbReference>
<proteinExistence type="predicted"/>
<evidence type="ECO:0008006" key="4">
    <source>
        <dbReference type="Google" id="ProtNLM"/>
    </source>
</evidence>
<protein>
    <recommendedName>
        <fullName evidence="4">Hydrophobic domain protein</fullName>
    </recommendedName>
</protein>
<feature type="transmembrane region" description="Helical" evidence="1">
    <location>
        <begin position="233"/>
        <end position="255"/>
    </location>
</feature>
<evidence type="ECO:0000313" key="3">
    <source>
        <dbReference type="Proteomes" id="UP000008229"/>
    </source>
</evidence>
<dbReference type="STRING" id="469383.Cwoe_0875"/>